<dbReference type="EMBL" id="SHBF01000002">
    <property type="protein sequence ID" value="RZO28436.1"/>
    <property type="molecule type" value="Genomic_DNA"/>
</dbReference>
<proteinExistence type="predicted"/>
<dbReference type="Gene3D" id="3.40.50.11690">
    <property type="entry name" value="Cell division protein FtsQ/DivIB"/>
    <property type="match status" value="1"/>
</dbReference>
<comment type="caution">
    <text evidence="2">The sequence shown here is derived from an EMBL/GenBank/DDBJ whole genome shotgun (WGS) entry which is preliminary data.</text>
</comment>
<evidence type="ECO:0000259" key="1">
    <source>
        <dbReference type="Pfam" id="PF03799"/>
    </source>
</evidence>
<evidence type="ECO:0000313" key="2">
    <source>
        <dbReference type="EMBL" id="RZO28436.1"/>
    </source>
</evidence>
<reference evidence="2 3" key="1">
    <citation type="submission" date="2019-02" db="EMBL/GenBank/DDBJ databases">
        <title>Prokaryotic population dynamics and viral predation in marine succession experiment using metagenomics: the confinement effect.</title>
        <authorList>
            <person name="Haro-Moreno J.M."/>
            <person name="Rodriguez-Valera F."/>
            <person name="Lopez-Perez M."/>
        </authorList>
    </citation>
    <scope>NUCLEOTIDE SEQUENCE [LARGE SCALE GENOMIC DNA]</scope>
    <source>
        <strain evidence="2">MED-G160</strain>
    </source>
</reference>
<name>A0A520N4R3_9GAMM</name>
<accession>A0A520N4R3</accession>
<dbReference type="GO" id="GO:0051301">
    <property type="term" value="P:cell division"/>
    <property type="evidence" value="ECO:0007669"/>
    <property type="project" value="UniProtKB-KW"/>
</dbReference>
<sequence>MHLYKKLLLIIVILTPINLFAEYEININFESGFEFESQKILISDLKNSKSKKQIEKLLKRQDWIKDFSIVYKPFKKEVYVSITNREPIFVLNNQFFYDINLHKFKFDNSKRDLIIVQGPVKNEEDILEIITRIDSISSINFNLNEINYSYVNGWDVITDKTLIRFGNDLTETKFKNFEYTANYLFENGKNPCIIDIRYRDGVALNYGK</sequence>
<evidence type="ECO:0000313" key="3">
    <source>
        <dbReference type="Proteomes" id="UP000318710"/>
    </source>
</evidence>
<dbReference type="InterPro" id="IPR005548">
    <property type="entry name" value="Cell_div_FtsQ/DivIB_C"/>
</dbReference>
<dbReference type="InterPro" id="IPR045335">
    <property type="entry name" value="FtsQ_C_sf"/>
</dbReference>
<feature type="domain" description="Cell division protein FtsQ/DivIB C-terminal" evidence="1">
    <location>
        <begin position="108"/>
        <end position="197"/>
    </location>
</feature>
<dbReference type="AlphaFoldDB" id="A0A520N4R3"/>
<dbReference type="Proteomes" id="UP000318710">
    <property type="component" value="Unassembled WGS sequence"/>
</dbReference>
<gene>
    <name evidence="2" type="ORF">EVA93_00610</name>
</gene>
<protein>
    <recommendedName>
        <fullName evidence="1">Cell division protein FtsQ/DivIB C-terminal domain-containing protein</fullName>
    </recommendedName>
</protein>
<dbReference type="Pfam" id="PF03799">
    <property type="entry name" value="FtsQ_DivIB_C"/>
    <property type="match status" value="1"/>
</dbReference>
<organism evidence="2 3">
    <name type="scientific">SAR86 cluster bacterium</name>
    <dbReference type="NCBI Taxonomy" id="2030880"/>
    <lineage>
        <taxon>Bacteria</taxon>
        <taxon>Pseudomonadati</taxon>
        <taxon>Pseudomonadota</taxon>
        <taxon>Gammaproteobacteria</taxon>
        <taxon>SAR86 cluster</taxon>
    </lineage>
</organism>